<keyword evidence="10" id="KW-0479">Metal-binding</keyword>
<dbReference type="HAMAP" id="MF_00454">
    <property type="entry name" value="FluC"/>
    <property type="match status" value="1"/>
</dbReference>
<gene>
    <name evidence="10" type="primary">fluC</name>
    <name evidence="10" type="synonym">crcB</name>
    <name evidence="11" type="ORF">F4553_004354</name>
</gene>
<dbReference type="GO" id="GO:0046872">
    <property type="term" value="F:metal ion binding"/>
    <property type="evidence" value="ECO:0007669"/>
    <property type="project" value="UniProtKB-KW"/>
</dbReference>
<keyword evidence="12" id="KW-1185">Reference proteome</keyword>
<evidence type="ECO:0000256" key="5">
    <source>
        <dbReference type="ARBA" id="ARBA00023136"/>
    </source>
</evidence>
<dbReference type="RefSeq" id="WP_184838725.1">
    <property type="nucleotide sequence ID" value="NZ_JACHMN010000002.1"/>
</dbReference>
<dbReference type="Proteomes" id="UP000587527">
    <property type="component" value="Unassembled WGS sequence"/>
</dbReference>
<evidence type="ECO:0000313" key="11">
    <source>
        <dbReference type="EMBL" id="MBB5870975.1"/>
    </source>
</evidence>
<comment type="caution">
    <text evidence="11">The sequence shown here is derived from an EMBL/GenBank/DDBJ whole genome shotgun (WGS) entry which is preliminary data.</text>
</comment>
<dbReference type="GO" id="GO:0140114">
    <property type="term" value="P:cellular detoxification of fluoride"/>
    <property type="evidence" value="ECO:0007669"/>
    <property type="project" value="UniProtKB-UniRule"/>
</dbReference>
<evidence type="ECO:0000313" key="12">
    <source>
        <dbReference type="Proteomes" id="UP000587527"/>
    </source>
</evidence>
<comment type="subcellular location">
    <subcellularLocation>
        <location evidence="1 10">Cell membrane</location>
        <topology evidence="1 10">Multi-pass membrane protein</topology>
    </subcellularLocation>
</comment>
<dbReference type="Pfam" id="PF02537">
    <property type="entry name" value="CRCB"/>
    <property type="match status" value="1"/>
</dbReference>
<dbReference type="AlphaFoldDB" id="A0A841BTE6"/>
<keyword evidence="10" id="KW-0915">Sodium</keyword>
<keyword evidence="3 10" id="KW-0812">Transmembrane</keyword>
<evidence type="ECO:0000256" key="6">
    <source>
        <dbReference type="ARBA" id="ARBA00023303"/>
    </source>
</evidence>
<comment type="catalytic activity">
    <reaction evidence="8">
        <text>fluoride(in) = fluoride(out)</text>
        <dbReference type="Rhea" id="RHEA:76159"/>
        <dbReference type="ChEBI" id="CHEBI:17051"/>
    </reaction>
    <physiologicalReaction direction="left-to-right" evidence="8">
        <dbReference type="Rhea" id="RHEA:76160"/>
    </physiologicalReaction>
</comment>
<feature type="binding site" evidence="10">
    <location>
        <position position="71"/>
    </location>
    <ligand>
        <name>Na(+)</name>
        <dbReference type="ChEBI" id="CHEBI:29101"/>
        <note>structural</note>
    </ligand>
</feature>
<evidence type="ECO:0000256" key="10">
    <source>
        <dbReference type="HAMAP-Rule" id="MF_00454"/>
    </source>
</evidence>
<keyword evidence="10" id="KW-0406">Ion transport</keyword>
<proteinExistence type="inferred from homology"/>
<protein>
    <recommendedName>
        <fullName evidence="10">Fluoride-specific ion channel FluC</fullName>
    </recommendedName>
</protein>
<feature type="transmembrane region" description="Helical" evidence="10">
    <location>
        <begin position="57"/>
        <end position="76"/>
    </location>
</feature>
<reference evidence="11 12" key="1">
    <citation type="submission" date="2020-08" db="EMBL/GenBank/DDBJ databases">
        <title>Sequencing the genomes of 1000 actinobacteria strains.</title>
        <authorList>
            <person name="Klenk H.-P."/>
        </authorList>
    </citation>
    <scope>NUCLEOTIDE SEQUENCE [LARGE SCALE GENOMIC DNA]</scope>
    <source>
        <strain evidence="11 12">DSM 45362</strain>
    </source>
</reference>
<keyword evidence="6 10" id="KW-0407">Ion channel</keyword>
<evidence type="ECO:0000256" key="9">
    <source>
        <dbReference type="ARBA" id="ARBA00049940"/>
    </source>
</evidence>
<evidence type="ECO:0000256" key="7">
    <source>
        <dbReference type="ARBA" id="ARBA00035120"/>
    </source>
</evidence>
<organism evidence="11 12">
    <name type="scientific">Allocatelliglobosispora scoriae</name>
    <dbReference type="NCBI Taxonomy" id="643052"/>
    <lineage>
        <taxon>Bacteria</taxon>
        <taxon>Bacillati</taxon>
        <taxon>Actinomycetota</taxon>
        <taxon>Actinomycetes</taxon>
        <taxon>Micromonosporales</taxon>
        <taxon>Micromonosporaceae</taxon>
        <taxon>Allocatelliglobosispora</taxon>
    </lineage>
</organism>
<comment type="function">
    <text evidence="9 10">Fluoride-specific ion channel. Important for reducing fluoride concentration in the cell, thus reducing its toxicity.</text>
</comment>
<keyword evidence="5 10" id="KW-0472">Membrane</keyword>
<keyword evidence="10" id="KW-0813">Transport</keyword>
<comment type="similarity">
    <text evidence="7 10">Belongs to the fluoride channel Fluc/FEX (TC 1.A.43) family.</text>
</comment>
<sequence length="115" mass="11585">MATLALVLLGGAAGAVVRYLVSRALLGRLPWGTLTVNLAGAGLLGFLVGLGGHLPTWLLALLGTGLCGALTTWSTLAVELAELPRRRAIPYGAITILGGLAVAALTWQLGAASIS</sequence>
<evidence type="ECO:0000256" key="3">
    <source>
        <dbReference type="ARBA" id="ARBA00022692"/>
    </source>
</evidence>
<name>A0A841BTE6_9ACTN</name>
<dbReference type="InterPro" id="IPR003691">
    <property type="entry name" value="FluC"/>
</dbReference>
<comment type="activity regulation">
    <text evidence="10">Na(+) is not transported, but it plays an essential structural role and its presence is essential for fluoride channel function.</text>
</comment>
<dbReference type="GO" id="GO:0005886">
    <property type="term" value="C:plasma membrane"/>
    <property type="evidence" value="ECO:0007669"/>
    <property type="project" value="UniProtKB-SubCell"/>
</dbReference>
<feature type="transmembrane region" description="Helical" evidence="10">
    <location>
        <begin position="88"/>
        <end position="107"/>
    </location>
</feature>
<keyword evidence="4 10" id="KW-1133">Transmembrane helix</keyword>
<keyword evidence="2 10" id="KW-1003">Cell membrane</keyword>
<feature type="binding site" evidence="10">
    <location>
        <position position="68"/>
    </location>
    <ligand>
        <name>Na(+)</name>
        <dbReference type="ChEBI" id="CHEBI:29101"/>
        <note>structural</note>
    </ligand>
</feature>
<accession>A0A841BTE6</accession>
<feature type="transmembrane region" description="Helical" evidence="10">
    <location>
        <begin position="30"/>
        <end position="50"/>
    </location>
</feature>
<dbReference type="GO" id="GO:0062054">
    <property type="term" value="F:fluoride channel activity"/>
    <property type="evidence" value="ECO:0007669"/>
    <property type="project" value="UniProtKB-UniRule"/>
</dbReference>
<evidence type="ECO:0000256" key="8">
    <source>
        <dbReference type="ARBA" id="ARBA00035585"/>
    </source>
</evidence>
<evidence type="ECO:0000256" key="4">
    <source>
        <dbReference type="ARBA" id="ARBA00022989"/>
    </source>
</evidence>
<evidence type="ECO:0000256" key="2">
    <source>
        <dbReference type="ARBA" id="ARBA00022475"/>
    </source>
</evidence>
<dbReference type="PANTHER" id="PTHR28259:SF1">
    <property type="entry name" value="FLUORIDE EXPORT PROTEIN 1-RELATED"/>
    <property type="match status" value="1"/>
</dbReference>
<dbReference type="PANTHER" id="PTHR28259">
    <property type="entry name" value="FLUORIDE EXPORT PROTEIN 1-RELATED"/>
    <property type="match status" value="1"/>
</dbReference>
<evidence type="ECO:0000256" key="1">
    <source>
        <dbReference type="ARBA" id="ARBA00004651"/>
    </source>
</evidence>
<dbReference type="EMBL" id="JACHMN010000002">
    <property type="protein sequence ID" value="MBB5870975.1"/>
    <property type="molecule type" value="Genomic_DNA"/>
</dbReference>